<dbReference type="Gene3D" id="3.90.79.10">
    <property type="entry name" value="Nucleoside Triphosphate Pyrophosphohydrolase"/>
    <property type="match status" value="1"/>
</dbReference>
<dbReference type="CDD" id="cd03673">
    <property type="entry name" value="NUDIX_Ap6A_hydrolase"/>
    <property type="match status" value="1"/>
</dbReference>
<dbReference type="InterPro" id="IPR020476">
    <property type="entry name" value="Nudix_hydrolase"/>
</dbReference>
<dbReference type="KEGG" id="taut:V4D30_06975"/>
<dbReference type="GO" id="GO:0004081">
    <property type="term" value="F:bis(5'-nucleosyl)-tetraphosphatase (asymmetrical) activity"/>
    <property type="evidence" value="ECO:0007669"/>
    <property type="project" value="TreeGrafter"/>
</dbReference>
<dbReference type="AlphaFoldDB" id="A0AAU8GXR8"/>
<dbReference type="PANTHER" id="PTHR21340:SF0">
    <property type="entry name" value="BIS(5'-NUCLEOSYL)-TETRAPHOSPHATASE [ASYMMETRICAL]"/>
    <property type="match status" value="1"/>
</dbReference>
<protein>
    <submittedName>
        <fullName evidence="4">NUDIX hydrolase</fullName>
        <ecNumber evidence="4">3.6.-.-</ecNumber>
    </submittedName>
</protein>
<dbReference type="InterPro" id="IPR000086">
    <property type="entry name" value="NUDIX_hydrolase_dom"/>
</dbReference>
<dbReference type="PROSITE" id="PS00893">
    <property type="entry name" value="NUDIX_BOX"/>
    <property type="match status" value="1"/>
</dbReference>
<gene>
    <name evidence="4" type="ORF">V4D30_06975</name>
</gene>
<dbReference type="PANTHER" id="PTHR21340">
    <property type="entry name" value="DIADENOSINE 5,5-P1,P4-TETRAPHOSPHATE PYROPHOSPHOHYDROLASE MUTT"/>
    <property type="match status" value="1"/>
</dbReference>
<organism evidence="4">
    <name type="scientific">Thermodesulfovibrio autotrophicus</name>
    <dbReference type="NCBI Taxonomy" id="3118333"/>
    <lineage>
        <taxon>Bacteria</taxon>
        <taxon>Pseudomonadati</taxon>
        <taxon>Nitrospirota</taxon>
        <taxon>Thermodesulfovibrionia</taxon>
        <taxon>Thermodesulfovibrionales</taxon>
        <taxon>Thermodesulfovibrionaceae</taxon>
        <taxon>Thermodesulfovibrio</taxon>
    </lineage>
</organism>
<dbReference type="RefSeq" id="WP_353683616.1">
    <property type="nucleotide sequence ID" value="NZ_CP144373.1"/>
</dbReference>
<evidence type="ECO:0000313" key="4">
    <source>
        <dbReference type="EMBL" id="XCH46077.1"/>
    </source>
</evidence>
<dbReference type="PROSITE" id="PS51462">
    <property type="entry name" value="NUDIX"/>
    <property type="match status" value="1"/>
</dbReference>
<dbReference type="EMBL" id="CP144373">
    <property type="protein sequence ID" value="XCH46077.1"/>
    <property type="molecule type" value="Genomic_DNA"/>
</dbReference>
<dbReference type="PRINTS" id="PR00502">
    <property type="entry name" value="NUDIXFAMILY"/>
</dbReference>
<proteinExistence type="inferred from homology"/>
<reference evidence="4" key="1">
    <citation type="submission" date="2024-01" db="EMBL/GenBank/DDBJ databases">
        <title>The first autotrophic representatives of the genus Thermodesulfovibrio.</title>
        <authorList>
            <person name="Maltseva A.I."/>
            <person name="Elcheninov A.G."/>
            <person name="Kublanov I.V."/>
            <person name="Lebedinsky A.V."/>
            <person name="Frolov E.N."/>
        </authorList>
    </citation>
    <scope>NUCLEOTIDE SEQUENCE</scope>
    <source>
        <strain evidence="4">3907-1M</strain>
    </source>
</reference>
<keyword evidence="1 2" id="KW-0378">Hydrolase</keyword>
<evidence type="ECO:0000259" key="3">
    <source>
        <dbReference type="PROSITE" id="PS51462"/>
    </source>
</evidence>
<dbReference type="GO" id="GO:0006167">
    <property type="term" value="P:AMP biosynthetic process"/>
    <property type="evidence" value="ECO:0007669"/>
    <property type="project" value="TreeGrafter"/>
</dbReference>
<dbReference type="EC" id="3.6.-.-" evidence="4"/>
<dbReference type="SUPFAM" id="SSF55811">
    <property type="entry name" value="Nudix"/>
    <property type="match status" value="1"/>
</dbReference>
<name>A0AAU8GXR8_9BACT</name>
<dbReference type="GO" id="GO:0006754">
    <property type="term" value="P:ATP biosynthetic process"/>
    <property type="evidence" value="ECO:0007669"/>
    <property type="project" value="TreeGrafter"/>
</dbReference>
<dbReference type="Pfam" id="PF00293">
    <property type="entry name" value="NUDIX"/>
    <property type="match status" value="1"/>
</dbReference>
<accession>A0AAU8GXR8</accession>
<dbReference type="InterPro" id="IPR051325">
    <property type="entry name" value="Nudix_hydrolase_domain"/>
</dbReference>
<dbReference type="InterPro" id="IPR015797">
    <property type="entry name" value="NUDIX_hydrolase-like_dom_sf"/>
</dbReference>
<evidence type="ECO:0000256" key="2">
    <source>
        <dbReference type="RuleBase" id="RU003476"/>
    </source>
</evidence>
<sequence>MMKRVFSAGGVVYKFENGDLKILLISTKEGKAWALPKGLIEKGENSKETALREIKEETGIDGKIVDEIGETSYWFVMDGEKYFKTVKYFLVEYTGGEITPQWEINSAEWFSPDEAVEKITYKTDREILKKAIEKIYGQNIKS</sequence>
<comment type="similarity">
    <text evidence="2">Belongs to the Nudix hydrolase family.</text>
</comment>
<dbReference type="InterPro" id="IPR020084">
    <property type="entry name" value="NUDIX_hydrolase_CS"/>
</dbReference>
<feature type="domain" description="Nudix hydrolase" evidence="3">
    <location>
        <begin position="3"/>
        <end position="133"/>
    </location>
</feature>
<evidence type="ECO:0000256" key="1">
    <source>
        <dbReference type="ARBA" id="ARBA00022801"/>
    </source>
</evidence>